<dbReference type="GO" id="GO:0046872">
    <property type="term" value="F:metal ion binding"/>
    <property type="evidence" value="ECO:0007669"/>
    <property type="project" value="UniProtKB-KW"/>
</dbReference>
<dbReference type="InterPro" id="IPR029017">
    <property type="entry name" value="Enolase-like_N"/>
</dbReference>
<dbReference type="SUPFAM" id="SSF54826">
    <property type="entry name" value="Enolase N-terminal domain-like"/>
    <property type="match status" value="1"/>
</dbReference>
<evidence type="ECO:0000313" key="4">
    <source>
        <dbReference type="EMBL" id="CAB4884683.1"/>
    </source>
</evidence>
<protein>
    <submittedName>
        <fullName evidence="5">Unannotated protein</fullName>
    </submittedName>
</protein>
<dbReference type="Gene3D" id="3.30.390.10">
    <property type="entry name" value="Enolase-like, N-terminal domain"/>
    <property type="match status" value="1"/>
</dbReference>
<dbReference type="Gene3D" id="3.20.20.120">
    <property type="entry name" value="Enolase-like C-terminal domain"/>
    <property type="match status" value="1"/>
</dbReference>
<name>A0A6J7RB15_9ZZZZ</name>
<dbReference type="PANTHER" id="PTHR48073">
    <property type="entry name" value="O-SUCCINYLBENZOATE SYNTHASE-RELATED"/>
    <property type="match status" value="1"/>
</dbReference>
<dbReference type="InterPro" id="IPR036849">
    <property type="entry name" value="Enolase-like_C_sf"/>
</dbReference>
<sequence length="398" mass="42233">MLPVALSGVGKLQSVELWEAQTELQASIETATRQHAKKPVLYVRVLADDAEGWGEVGALEDASGRDPSLDQVRRVLEDKWIPTLGAAARSRGGRTIESHTVSLLGGSDPRDLVACAAIEMAILDAELRSHSLSVSAWLGQETRQVAFGGLVGLRRDSSTNIEVEQAARLLESGASRIRVKVAPGHCVEPLAAIRSLDSGVALHGDANESFDPSFGNPASLDELHALDTLELTCLEQPYLASNLTGSATLCKEIKTPVCLDESISSLRAARDAIRYEAAQALCLKPSRLGGVRVALGVLSQAEEAGLACFFGGLFETGLGRALLGSLAALPAATLISDVGAPSLYLTEDPCALAGPLDRAQPLYLEPGVGPWPQEAYRRLAYSWTVGDSPRTYDRSDTL</sequence>
<dbReference type="EMBL" id="CAFBLT010000004">
    <property type="protein sequence ID" value="CAB4884683.1"/>
    <property type="molecule type" value="Genomic_DNA"/>
</dbReference>
<accession>A0A6J7RB15</accession>
<keyword evidence="1" id="KW-0479">Metal-binding</keyword>
<dbReference type="InterPro" id="IPR029065">
    <property type="entry name" value="Enolase_C-like"/>
</dbReference>
<dbReference type="SUPFAM" id="SSF51604">
    <property type="entry name" value="Enolase C-terminal domain-like"/>
    <property type="match status" value="1"/>
</dbReference>
<evidence type="ECO:0000256" key="1">
    <source>
        <dbReference type="ARBA" id="ARBA00022723"/>
    </source>
</evidence>
<dbReference type="Pfam" id="PF13378">
    <property type="entry name" value="MR_MLE_C"/>
    <property type="match status" value="1"/>
</dbReference>
<dbReference type="EMBL" id="CAFABE010000018">
    <property type="protein sequence ID" value="CAB4823335.1"/>
    <property type="molecule type" value="Genomic_DNA"/>
</dbReference>
<evidence type="ECO:0000259" key="2">
    <source>
        <dbReference type="Pfam" id="PF13378"/>
    </source>
</evidence>
<evidence type="ECO:0000313" key="5">
    <source>
        <dbReference type="EMBL" id="CAB5025929.1"/>
    </source>
</evidence>
<dbReference type="GO" id="GO:0003824">
    <property type="term" value="F:catalytic activity"/>
    <property type="evidence" value="ECO:0007669"/>
    <property type="project" value="UniProtKB-ARBA"/>
</dbReference>
<gene>
    <name evidence="3" type="ORF">UFOPK3164_00575</name>
    <name evidence="4" type="ORF">UFOPK3427_01939</name>
    <name evidence="5" type="ORF">UFOPK4112_01217</name>
</gene>
<evidence type="ECO:0000313" key="3">
    <source>
        <dbReference type="EMBL" id="CAB4823335.1"/>
    </source>
</evidence>
<proteinExistence type="predicted"/>
<dbReference type="EMBL" id="CAFBPM010000011">
    <property type="protein sequence ID" value="CAB5025929.1"/>
    <property type="molecule type" value="Genomic_DNA"/>
</dbReference>
<dbReference type="AlphaFoldDB" id="A0A6J7RB15"/>
<organism evidence="5">
    <name type="scientific">freshwater metagenome</name>
    <dbReference type="NCBI Taxonomy" id="449393"/>
    <lineage>
        <taxon>unclassified sequences</taxon>
        <taxon>metagenomes</taxon>
        <taxon>ecological metagenomes</taxon>
    </lineage>
</organism>
<reference evidence="5" key="1">
    <citation type="submission" date="2020-05" db="EMBL/GenBank/DDBJ databases">
        <authorList>
            <person name="Chiriac C."/>
            <person name="Salcher M."/>
            <person name="Ghai R."/>
            <person name="Kavagutti S V."/>
        </authorList>
    </citation>
    <scope>NUCLEOTIDE SEQUENCE</scope>
</reference>
<dbReference type="SFLD" id="SFLDS00001">
    <property type="entry name" value="Enolase"/>
    <property type="match status" value="1"/>
</dbReference>
<feature type="domain" description="Enolase C-terminal" evidence="2">
    <location>
        <begin position="163"/>
        <end position="340"/>
    </location>
</feature>